<dbReference type="EC" id="4.1.1.48" evidence="15"/>
<dbReference type="CDD" id="cd00405">
    <property type="entry name" value="PRAI"/>
    <property type="match status" value="1"/>
</dbReference>
<comment type="function">
    <text evidence="14">Bifunctional enzyme that catalyzes two sequential steps of tryptophan biosynthetic pathway. The first reaction is catalyzed by the isomerase, coded by the TrpF domain; the second reaction is catalyzed by the synthase, coded by the TrpC domain.</text>
</comment>
<dbReference type="AlphaFoldDB" id="A0A4D6Y6L7"/>
<accession>A0A4D6Y6L7</accession>
<evidence type="ECO:0000256" key="2">
    <source>
        <dbReference type="ARBA" id="ARBA00001633"/>
    </source>
</evidence>
<evidence type="ECO:0000256" key="14">
    <source>
        <dbReference type="ARBA" id="ARBA00025592"/>
    </source>
</evidence>
<evidence type="ECO:0000313" key="19">
    <source>
        <dbReference type="EMBL" id="QCI21580.1"/>
    </source>
</evidence>
<dbReference type="GO" id="GO:0000162">
    <property type="term" value="P:L-tryptophan biosynthetic process"/>
    <property type="evidence" value="ECO:0007669"/>
    <property type="project" value="UniProtKB-UniRule"/>
</dbReference>
<dbReference type="InterPro" id="IPR013785">
    <property type="entry name" value="Aldolase_TIM"/>
</dbReference>
<evidence type="ECO:0000256" key="10">
    <source>
        <dbReference type="ARBA" id="ARBA00023141"/>
    </source>
</evidence>
<dbReference type="InterPro" id="IPR001468">
    <property type="entry name" value="Indole-3-GlycerolPSynthase_CS"/>
</dbReference>
<comment type="catalytic activity">
    <reaction evidence="1 16">
        <text>N-(5-phospho-beta-D-ribosyl)anthranilate = 1-(2-carboxyphenylamino)-1-deoxy-D-ribulose 5-phosphate</text>
        <dbReference type="Rhea" id="RHEA:21540"/>
        <dbReference type="ChEBI" id="CHEBI:18277"/>
        <dbReference type="ChEBI" id="CHEBI:58613"/>
        <dbReference type="EC" id="5.3.1.24"/>
    </reaction>
</comment>
<dbReference type="CDD" id="cd00331">
    <property type="entry name" value="IGPS"/>
    <property type="match status" value="1"/>
</dbReference>
<evidence type="ECO:0000256" key="8">
    <source>
        <dbReference type="ARBA" id="ARBA00022793"/>
    </source>
</evidence>
<dbReference type="UniPathway" id="UPA00035">
    <property type="reaction ID" value="UER00042"/>
</dbReference>
<comment type="similarity">
    <text evidence="6">In the C-terminal section; belongs to the TrpF family.</text>
</comment>
<dbReference type="Proteomes" id="UP000298773">
    <property type="component" value="Chromosome"/>
</dbReference>
<name>A0A4D6Y6L7_9GAMM</name>
<reference evidence="19 20" key="2">
    <citation type="submission" date="2019-05" db="EMBL/GenBank/DDBJ databases">
        <title>Genome evolution of the obligate endosymbiont Buchnera aphidicola.</title>
        <authorList>
            <person name="Moran N.A."/>
        </authorList>
    </citation>
    <scope>NUCLEOTIDE SEQUENCE [LARGE SCALE GENOMIC DNA]</scope>
    <source>
        <strain evidence="19 20">Hta</strain>
    </source>
</reference>
<keyword evidence="13" id="KW-0511">Multifunctional enzyme</keyword>
<dbReference type="FunFam" id="3.20.20.70:FF:000024">
    <property type="entry name" value="Indole-3-glycerol phosphate synthase"/>
    <property type="match status" value="1"/>
</dbReference>
<dbReference type="InterPro" id="IPR045186">
    <property type="entry name" value="Indole-3-glycerol_P_synth"/>
</dbReference>
<keyword evidence="10 15" id="KW-0057">Aromatic amino acid biosynthesis</keyword>
<evidence type="ECO:0000256" key="6">
    <source>
        <dbReference type="ARBA" id="ARBA00009847"/>
    </source>
</evidence>
<comment type="similarity">
    <text evidence="16">Belongs to the TrpF family.</text>
</comment>
<evidence type="ECO:0000256" key="12">
    <source>
        <dbReference type="ARBA" id="ARBA00023239"/>
    </source>
</evidence>
<evidence type="ECO:0000259" key="18">
    <source>
        <dbReference type="Pfam" id="PF00697"/>
    </source>
</evidence>
<keyword evidence="9 15" id="KW-0822">Tryptophan biosynthesis</keyword>
<evidence type="ECO:0000256" key="3">
    <source>
        <dbReference type="ARBA" id="ARBA00004664"/>
    </source>
</evidence>
<comment type="pathway">
    <text evidence="3 16">Amino-acid biosynthesis; L-tryptophan biosynthesis; L-tryptophan from chorismate: step 3/5.</text>
</comment>
<feature type="domain" description="Indole-3-glycerol phosphate synthase" evidence="17">
    <location>
        <begin position="6"/>
        <end position="253"/>
    </location>
</feature>
<dbReference type="OrthoDB" id="9804217at2"/>
<dbReference type="Pfam" id="PF00697">
    <property type="entry name" value="PRAI"/>
    <property type="match status" value="1"/>
</dbReference>
<dbReference type="NCBIfam" id="NF006945">
    <property type="entry name" value="PRK09427.1"/>
    <property type="match status" value="1"/>
</dbReference>
<dbReference type="EMBL" id="CP034873">
    <property type="protein sequence ID" value="QCI21580.1"/>
    <property type="molecule type" value="Genomic_DNA"/>
</dbReference>
<comment type="catalytic activity">
    <reaction evidence="2 15">
        <text>1-(2-carboxyphenylamino)-1-deoxy-D-ribulose 5-phosphate + H(+) = (1S,2R)-1-C-(indol-3-yl)glycerol 3-phosphate + CO2 + H2O</text>
        <dbReference type="Rhea" id="RHEA:23476"/>
        <dbReference type="ChEBI" id="CHEBI:15377"/>
        <dbReference type="ChEBI" id="CHEBI:15378"/>
        <dbReference type="ChEBI" id="CHEBI:16526"/>
        <dbReference type="ChEBI" id="CHEBI:58613"/>
        <dbReference type="ChEBI" id="CHEBI:58866"/>
        <dbReference type="EC" id="4.1.1.48"/>
    </reaction>
</comment>
<comment type="similarity">
    <text evidence="5">In the N-terminal section; belongs to the TrpC family.</text>
</comment>
<evidence type="ECO:0000256" key="13">
    <source>
        <dbReference type="ARBA" id="ARBA00023268"/>
    </source>
</evidence>
<dbReference type="RefSeq" id="WP_158356550.1">
    <property type="nucleotide sequence ID" value="NZ_CP034873.1"/>
</dbReference>
<evidence type="ECO:0000256" key="11">
    <source>
        <dbReference type="ARBA" id="ARBA00023235"/>
    </source>
</evidence>
<comment type="similarity">
    <text evidence="15">Belongs to the TrpC family.</text>
</comment>
<proteinExistence type="inferred from homology"/>
<dbReference type="InterPro" id="IPR011060">
    <property type="entry name" value="RibuloseP-bd_barrel"/>
</dbReference>
<dbReference type="GO" id="GO:0004425">
    <property type="term" value="F:indole-3-glycerol-phosphate synthase activity"/>
    <property type="evidence" value="ECO:0007669"/>
    <property type="project" value="UniProtKB-UniRule"/>
</dbReference>
<dbReference type="Pfam" id="PF00218">
    <property type="entry name" value="IGPS"/>
    <property type="match status" value="1"/>
</dbReference>
<keyword evidence="11 16" id="KW-0413">Isomerase</keyword>
<evidence type="ECO:0000256" key="5">
    <source>
        <dbReference type="ARBA" id="ARBA00007902"/>
    </source>
</evidence>
<evidence type="ECO:0000256" key="9">
    <source>
        <dbReference type="ARBA" id="ARBA00022822"/>
    </source>
</evidence>
<evidence type="ECO:0000256" key="4">
    <source>
        <dbReference type="ARBA" id="ARBA00004696"/>
    </source>
</evidence>
<protein>
    <recommendedName>
        <fullName evidence="15 16">Multifunctional fusion protein</fullName>
    </recommendedName>
    <domain>
        <recommendedName>
            <fullName evidence="15">Indole-3-glycerol phosphate synthase</fullName>
            <shortName evidence="15">IGPS</shortName>
            <ecNumber evidence="15">4.1.1.48</ecNumber>
        </recommendedName>
    </domain>
    <domain>
        <recommendedName>
            <fullName evidence="16">N-(5'-phosphoribosyl)anthranilate isomerase</fullName>
            <shortName evidence="16">PRAI</shortName>
            <ecNumber evidence="16">5.3.1.24</ecNumber>
        </recommendedName>
    </domain>
</protein>
<dbReference type="EC" id="5.3.1.24" evidence="16"/>
<keyword evidence="7 15" id="KW-0028">Amino-acid biosynthesis</keyword>
<evidence type="ECO:0000313" key="20">
    <source>
        <dbReference type="Proteomes" id="UP000298773"/>
    </source>
</evidence>
<dbReference type="HAMAP" id="MF_00135">
    <property type="entry name" value="PRAI"/>
    <property type="match status" value="1"/>
</dbReference>
<organism evidence="19 20">
    <name type="scientific">Buchnera aphidicola</name>
    <name type="common">Hyadaphis tataricae</name>
    <dbReference type="NCBI Taxonomy" id="1241859"/>
    <lineage>
        <taxon>Bacteria</taxon>
        <taxon>Pseudomonadati</taxon>
        <taxon>Pseudomonadota</taxon>
        <taxon>Gammaproteobacteria</taxon>
        <taxon>Enterobacterales</taxon>
        <taxon>Erwiniaceae</taxon>
        <taxon>Buchnera</taxon>
    </lineage>
</organism>
<keyword evidence="8 15" id="KW-0210">Decarboxylase</keyword>
<evidence type="ECO:0000256" key="16">
    <source>
        <dbReference type="HAMAP-Rule" id="MF_00135"/>
    </source>
</evidence>
<sequence>MQATILEKIIKNKMKWISFRKHQQPLIQFQRKINTQTRNFYHTLKKDKKPFFILECKKKSPSLGVLRKNFNLTNIAKVYKKYASAISVLTDEKYFDGNFDFINIVKQYAHQPILCKDFFVDVYQVYLARYYNADAILLMLSILEDKQYQELSKLAQELNMGILTEVNNVAELSRAIKLKANIIGINNRNLHDLSIDLNRTAHLSALIPKDIIIISESGIKKYSQIKKLSKFVNGFLVGSHLMTEKTLEIGVRSLIFGNNKVCGLTHSNDAKIIEKCGALYGGLIFVKTSLRKVDDKQAKNIILKNMLRYVGVFQNEDINIVVNIAEKLALHAVQLHGKEDKKYIETLRKTLPKQINIWKAFSIDKTFPSINWNHVNMYVFDSGLGGTNTVFNWSILKNHILENVILAGGINPNNCIEASKLNCSGLDLNSGVEICPGVKDHNKIKLIFQKLRYFV</sequence>
<dbReference type="PANTHER" id="PTHR22854:SF2">
    <property type="entry name" value="INDOLE-3-GLYCEROL-PHOSPHATE SYNTHASE"/>
    <property type="match status" value="1"/>
</dbReference>
<reference evidence="19 20" key="1">
    <citation type="submission" date="2018-12" db="EMBL/GenBank/DDBJ databases">
        <authorList>
            <person name="Chong R.A."/>
        </authorList>
    </citation>
    <scope>NUCLEOTIDE SEQUENCE [LARGE SCALE GENOMIC DNA]</scope>
    <source>
        <strain evidence="19 20">Hta</strain>
    </source>
</reference>
<gene>
    <name evidence="16 19" type="primary">trpF</name>
    <name evidence="15" type="synonym">trpC</name>
    <name evidence="19" type="ORF">D9V69_01380</name>
</gene>
<dbReference type="SUPFAM" id="SSF51366">
    <property type="entry name" value="Ribulose-phoshate binding barrel"/>
    <property type="match status" value="2"/>
</dbReference>
<dbReference type="HAMAP" id="MF_00134_B">
    <property type="entry name" value="IGPS_B"/>
    <property type="match status" value="1"/>
</dbReference>
<evidence type="ECO:0000259" key="17">
    <source>
        <dbReference type="Pfam" id="PF00218"/>
    </source>
</evidence>
<evidence type="ECO:0000256" key="7">
    <source>
        <dbReference type="ARBA" id="ARBA00022605"/>
    </source>
</evidence>
<dbReference type="PROSITE" id="PS00614">
    <property type="entry name" value="IGPS"/>
    <property type="match status" value="1"/>
</dbReference>
<dbReference type="PANTHER" id="PTHR22854">
    <property type="entry name" value="TRYPTOPHAN BIOSYNTHESIS PROTEIN"/>
    <property type="match status" value="1"/>
</dbReference>
<keyword evidence="12 15" id="KW-0456">Lyase</keyword>
<evidence type="ECO:0000256" key="15">
    <source>
        <dbReference type="HAMAP-Rule" id="MF_00134"/>
    </source>
</evidence>
<dbReference type="Gene3D" id="3.20.20.70">
    <property type="entry name" value="Aldolase class I"/>
    <property type="match status" value="2"/>
</dbReference>
<evidence type="ECO:0000256" key="1">
    <source>
        <dbReference type="ARBA" id="ARBA00001164"/>
    </source>
</evidence>
<comment type="pathway">
    <text evidence="4 15">Amino-acid biosynthesis; L-tryptophan biosynthesis; L-tryptophan from chorismate: step 4/5.</text>
</comment>
<dbReference type="GO" id="GO:0004640">
    <property type="term" value="F:phosphoribosylanthranilate isomerase activity"/>
    <property type="evidence" value="ECO:0007669"/>
    <property type="project" value="UniProtKB-UniRule"/>
</dbReference>
<dbReference type="InterPro" id="IPR013798">
    <property type="entry name" value="Indole-3-glycerol_P_synth_dom"/>
</dbReference>
<feature type="domain" description="N-(5'phosphoribosyl) anthranilate isomerase (PRAI)" evidence="18">
    <location>
        <begin position="259"/>
        <end position="450"/>
    </location>
</feature>
<dbReference type="InterPro" id="IPR001240">
    <property type="entry name" value="PRAI_dom"/>
</dbReference>